<dbReference type="PANTHER" id="PTHR31308:SF3">
    <property type="entry name" value="ENDOGLYCOCERAMIDASE"/>
    <property type="match status" value="1"/>
</dbReference>
<dbReference type="PROSITE" id="PS51257">
    <property type="entry name" value="PROKAR_LIPOPROTEIN"/>
    <property type="match status" value="1"/>
</dbReference>
<dbReference type="InterPro" id="IPR017853">
    <property type="entry name" value="GH"/>
</dbReference>
<dbReference type="PANTHER" id="PTHR31308">
    <property type="match status" value="1"/>
</dbReference>
<keyword evidence="3 4" id="KW-0326">Glycosidase</keyword>
<dbReference type="Proteomes" id="UP000472676">
    <property type="component" value="Unassembled WGS sequence"/>
</dbReference>
<protein>
    <submittedName>
        <fullName evidence="7">Glycoside hydrolase family 5 protein</fullName>
    </submittedName>
</protein>
<proteinExistence type="inferred from homology"/>
<dbReference type="GO" id="GO:0004553">
    <property type="term" value="F:hydrolase activity, hydrolyzing O-glycosyl compounds"/>
    <property type="evidence" value="ECO:0007669"/>
    <property type="project" value="InterPro"/>
</dbReference>
<reference evidence="7 8" key="1">
    <citation type="journal article" date="2014" name="Int. J. Syst. Evol. Microbiol.">
        <title>Solimonas terrae sp. nov., isolated from soil.</title>
        <authorList>
            <person name="Kim S.J."/>
            <person name="Moon J.Y."/>
            <person name="Weon H.Y."/>
            <person name="Ahn J.H."/>
            <person name="Chen W.M."/>
            <person name="Kwon S.W."/>
        </authorList>
    </citation>
    <scope>NUCLEOTIDE SEQUENCE [LARGE SCALE GENOMIC DNA]</scope>
    <source>
        <strain evidence="7 8">KIS83-12</strain>
    </source>
</reference>
<evidence type="ECO:0000256" key="2">
    <source>
        <dbReference type="ARBA" id="ARBA00022801"/>
    </source>
</evidence>
<sequence length="504" mass="55182">MRAVHLFGASVLACALVGCKASTVPGEAQSGDEASAPLRRDGRWLVDAENRVVMLHGVNMVWKTAPFVPPATADGFVAADADWLADHGFNTARIGVLWAGVMPTQAGVIDQDYLVAWDRVIQLLARRHIWMLFDFHQDMLGPLYQGEGVPDWAVEQLPGSFTTLLGPPAFGFPFNYFTPQLSQAYDNLWADTGEIRDGFREAWTAVAKRWADQPYSMGYDLFNEPWAGLEYASCLVPLVGCPAHDSQELQPFYEYARNGIRSVDQQHIIWFESEPEGSSVGTPKGFTAVAGESQLGYSFHDYCPLAALTQSVQLGLIDALPIPATCNGFNEASANEARDQADRMNAVELLTEFGATDDLELLRQTTALADEHLIGWQYWHYKNWADPTTQSQGSGAQGLFTDDADLSTVKPDKLRILERSYPQATAGIPEELSFDPDSGAFHYRYTPRAAGGPTLIYIPLSTHYPNGYHVEVSGATVVSAPNAGQLRLDNLAGANEVTIDLTAN</sequence>
<comment type="similarity">
    <text evidence="1 4">Belongs to the glycosyl hydrolase 5 (cellulase A) family.</text>
</comment>
<dbReference type="Gene3D" id="2.60.40.1180">
    <property type="entry name" value="Golgi alpha-mannosidase II"/>
    <property type="match status" value="1"/>
</dbReference>
<dbReference type="RefSeq" id="WP_166254894.1">
    <property type="nucleotide sequence ID" value="NZ_JAAMOW010000004.1"/>
</dbReference>
<dbReference type="InterPro" id="IPR041036">
    <property type="entry name" value="GH5_C"/>
</dbReference>
<organism evidence="7 8">
    <name type="scientific">Solimonas terrae</name>
    <dbReference type="NCBI Taxonomy" id="1396819"/>
    <lineage>
        <taxon>Bacteria</taxon>
        <taxon>Pseudomonadati</taxon>
        <taxon>Pseudomonadota</taxon>
        <taxon>Gammaproteobacteria</taxon>
        <taxon>Nevskiales</taxon>
        <taxon>Nevskiaceae</taxon>
        <taxon>Solimonas</taxon>
    </lineage>
</organism>
<dbReference type="AlphaFoldDB" id="A0A6M2BR52"/>
<evidence type="ECO:0000256" key="1">
    <source>
        <dbReference type="ARBA" id="ARBA00005641"/>
    </source>
</evidence>
<dbReference type="Gene3D" id="3.20.20.80">
    <property type="entry name" value="Glycosidases"/>
    <property type="match status" value="1"/>
</dbReference>
<evidence type="ECO:0000259" key="6">
    <source>
        <dbReference type="Pfam" id="PF18564"/>
    </source>
</evidence>
<feature type="domain" description="Glycoside hydrolase family 5 C-terminal" evidence="6">
    <location>
        <begin position="419"/>
        <end position="494"/>
    </location>
</feature>
<evidence type="ECO:0000259" key="5">
    <source>
        <dbReference type="Pfam" id="PF00150"/>
    </source>
</evidence>
<dbReference type="Pfam" id="PF00150">
    <property type="entry name" value="Cellulase"/>
    <property type="match status" value="1"/>
</dbReference>
<evidence type="ECO:0000256" key="3">
    <source>
        <dbReference type="ARBA" id="ARBA00023295"/>
    </source>
</evidence>
<feature type="domain" description="Glycoside hydrolase family 5" evidence="5">
    <location>
        <begin position="78"/>
        <end position="382"/>
    </location>
</feature>
<keyword evidence="2 4" id="KW-0378">Hydrolase</keyword>
<gene>
    <name evidence="7" type="ORF">G7Y85_08485</name>
</gene>
<accession>A0A6M2BR52</accession>
<dbReference type="GO" id="GO:0000272">
    <property type="term" value="P:polysaccharide catabolic process"/>
    <property type="evidence" value="ECO:0007669"/>
    <property type="project" value="InterPro"/>
</dbReference>
<dbReference type="InterPro" id="IPR013780">
    <property type="entry name" value="Glyco_hydro_b"/>
</dbReference>
<dbReference type="InterPro" id="IPR052066">
    <property type="entry name" value="Glycosphingolipid_Hydrolases"/>
</dbReference>
<dbReference type="GO" id="GO:0016042">
    <property type="term" value="P:lipid catabolic process"/>
    <property type="evidence" value="ECO:0007669"/>
    <property type="project" value="UniProtKB-ARBA"/>
</dbReference>
<evidence type="ECO:0000313" key="8">
    <source>
        <dbReference type="Proteomes" id="UP000472676"/>
    </source>
</evidence>
<dbReference type="InterPro" id="IPR001547">
    <property type="entry name" value="Glyco_hydro_5"/>
</dbReference>
<comment type="caution">
    <text evidence="7">The sequence shown here is derived from an EMBL/GenBank/DDBJ whole genome shotgun (WGS) entry which is preliminary data.</text>
</comment>
<name>A0A6M2BR52_9GAMM</name>
<dbReference type="GO" id="GO:1901136">
    <property type="term" value="P:carbohydrate derivative catabolic process"/>
    <property type="evidence" value="ECO:0007669"/>
    <property type="project" value="UniProtKB-ARBA"/>
</dbReference>
<keyword evidence="8" id="KW-1185">Reference proteome</keyword>
<evidence type="ECO:0000313" key="7">
    <source>
        <dbReference type="EMBL" id="NGY04800.1"/>
    </source>
</evidence>
<evidence type="ECO:0000256" key="4">
    <source>
        <dbReference type="RuleBase" id="RU361153"/>
    </source>
</evidence>
<dbReference type="Pfam" id="PF18564">
    <property type="entry name" value="Glyco_hydro_5_C"/>
    <property type="match status" value="1"/>
</dbReference>
<dbReference type="EMBL" id="JAAMOW010000004">
    <property type="protein sequence ID" value="NGY04800.1"/>
    <property type="molecule type" value="Genomic_DNA"/>
</dbReference>
<dbReference type="SUPFAM" id="SSF51445">
    <property type="entry name" value="(Trans)glycosidases"/>
    <property type="match status" value="1"/>
</dbReference>